<dbReference type="AlphaFoldDB" id="A0A7X0KNC6"/>
<gene>
    <name evidence="2" type="ORF">GGR00_004862</name>
</gene>
<comment type="caution">
    <text evidence="2">The sequence shown here is derived from an EMBL/GenBank/DDBJ whole genome shotgun (WGS) entry which is preliminary data.</text>
</comment>
<proteinExistence type="predicted"/>
<feature type="transmembrane region" description="Helical" evidence="1">
    <location>
        <begin position="32"/>
        <end position="49"/>
    </location>
</feature>
<sequence>MAKPINPYLVLALAVVLPGAGHVAVRDPKRGLAFAFFVVLFAVISYVTTTPETSFIGRHAGGLFVWALSIPDAYRRARLLSVMAPRA</sequence>
<reference evidence="2 3" key="1">
    <citation type="submission" date="2020-08" db="EMBL/GenBank/DDBJ databases">
        <title>Genomic Encyclopedia of Type Strains, Phase IV (KMG-IV): sequencing the most valuable type-strain genomes for metagenomic binning, comparative biology and taxonomic classification.</title>
        <authorList>
            <person name="Goeker M."/>
        </authorList>
    </citation>
    <scope>NUCLEOTIDE SEQUENCE [LARGE SCALE GENOMIC DNA]</scope>
    <source>
        <strain evidence="2 3">DSM 7051</strain>
    </source>
</reference>
<dbReference type="EMBL" id="JACHOU010000019">
    <property type="protein sequence ID" value="MBB6357042.1"/>
    <property type="molecule type" value="Genomic_DNA"/>
</dbReference>
<keyword evidence="1" id="KW-1133">Transmembrane helix</keyword>
<dbReference type="Proteomes" id="UP000536262">
    <property type="component" value="Unassembled WGS sequence"/>
</dbReference>
<keyword evidence="1" id="KW-0472">Membrane</keyword>
<feature type="transmembrane region" description="Helical" evidence="1">
    <location>
        <begin position="6"/>
        <end position="25"/>
    </location>
</feature>
<evidence type="ECO:0000256" key="1">
    <source>
        <dbReference type="SAM" id="Phobius"/>
    </source>
</evidence>
<keyword evidence="1" id="KW-0812">Transmembrane</keyword>
<evidence type="ECO:0000313" key="2">
    <source>
        <dbReference type="EMBL" id="MBB6357042.1"/>
    </source>
</evidence>
<organism evidence="2 3">
    <name type="scientific">Aminobacter aganoensis</name>
    <dbReference type="NCBI Taxonomy" id="83264"/>
    <lineage>
        <taxon>Bacteria</taxon>
        <taxon>Pseudomonadati</taxon>
        <taxon>Pseudomonadota</taxon>
        <taxon>Alphaproteobacteria</taxon>
        <taxon>Hyphomicrobiales</taxon>
        <taxon>Phyllobacteriaceae</taxon>
        <taxon>Aminobacter</taxon>
    </lineage>
</organism>
<evidence type="ECO:0000313" key="3">
    <source>
        <dbReference type="Proteomes" id="UP000536262"/>
    </source>
</evidence>
<dbReference type="RefSeq" id="WP_184701635.1">
    <property type="nucleotide sequence ID" value="NZ_BAABEG010000002.1"/>
</dbReference>
<protein>
    <submittedName>
        <fullName evidence="2">Uncharacterized protein</fullName>
    </submittedName>
</protein>
<keyword evidence="3" id="KW-1185">Reference proteome</keyword>
<accession>A0A7X0KNC6</accession>
<name>A0A7X0KNC6_9HYPH</name>